<proteinExistence type="predicted"/>
<accession>A0A1V6T2K5</accession>
<name>A0A1V6T2K5_9EURO</name>
<reference evidence="3" key="1">
    <citation type="journal article" date="2017" name="Nat. Microbiol.">
        <title>Global analysis of biosynthetic gene clusters reveals vast potential of secondary metabolite production in Penicillium species.</title>
        <authorList>
            <person name="Nielsen J.C."/>
            <person name="Grijseels S."/>
            <person name="Prigent S."/>
            <person name="Ji B."/>
            <person name="Dainat J."/>
            <person name="Nielsen K.F."/>
            <person name="Frisvad J.C."/>
            <person name="Workman M."/>
            <person name="Nielsen J."/>
        </authorList>
    </citation>
    <scope>NUCLEOTIDE SEQUENCE [LARGE SCALE GENOMIC DNA]</scope>
    <source>
        <strain evidence="3">IBT 14082</strain>
    </source>
</reference>
<comment type="caution">
    <text evidence="2">The sequence shown here is derived from an EMBL/GenBank/DDBJ whole genome shotgun (WGS) entry which is preliminary data.</text>
</comment>
<sequence>MGLKNLADEYSKLMGRNPEGTYLYTPQKFEAFHPGSLGYFDENGTWNMITDLCLPERTQTDGFKDMSHPLRWEKPETAAWRTRSSDGETEQSLDANAEISGALSAAPVDVGGKAKTKRGSTMKAELVTGSVVKHERLKAPFNSIIQSWIKNNAKELVQGIHGVDVRKYGVWAIRAVYVTPECAVTMDSGKNSEISLGATVGATGIGKLGTEGSTLAKFKNAGWTTYPEEESEQGYVVAFSGSKFALRPFSALRSNEKPLHQIISLPGQDGIKTRPLLDEDGNVVGSERVRIILDETGHPIGEEKIDEEAERKAQEEKFKKDQEEAERQELEEYEYNEFDIECDPLGTSEQDLEEEKQAEKLAKEAEIADFKKIWEEIKLIPDEKERGMKLGYYKAAFWKYVEQMRDQINSHPDEAKRAEQMATLKEYVKARMEIMWQ</sequence>
<dbReference type="OrthoDB" id="2883672at2759"/>
<keyword evidence="3" id="KW-1185">Reference proteome</keyword>
<evidence type="ECO:0000256" key="1">
    <source>
        <dbReference type="SAM" id="MobiDB-lite"/>
    </source>
</evidence>
<gene>
    <name evidence="2" type="ORF">PENFLA_c017G10854</name>
</gene>
<organism evidence="2 3">
    <name type="scientific">Penicillium flavigenum</name>
    <dbReference type="NCBI Taxonomy" id="254877"/>
    <lineage>
        <taxon>Eukaryota</taxon>
        <taxon>Fungi</taxon>
        <taxon>Dikarya</taxon>
        <taxon>Ascomycota</taxon>
        <taxon>Pezizomycotina</taxon>
        <taxon>Eurotiomycetes</taxon>
        <taxon>Eurotiomycetidae</taxon>
        <taxon>Eurotiales</taxon>
        <taxon>Aspergillaceae</taxon>
        <taxon>Penicillium</taxon>
    </lineage>
</organism>
<evidence type="ECO:0000313" key="3">
    <source>
        <dbReference type="Proteomes" id="UP000191342"/>
    </source>
</evidence>
<dbReference type="Proteomes" id="UP000191342">
    <property type="component" value="Unassembled WGS sequence"/>
</dbReference>
<dbReference type="EMBL" id="MLQL01000017">
    <property type="protein sequence ID" value="OQE20170.1"/>
    <property type="molecule type" value="Genomic_DNA"/>
</dbReference>
<protein>
    <submittedName>
        <fullName evidence="2">Uncharacterized protein</fullName>
    </submittedName>
</protein>
<dbReference type="AlphaFoldDB" id="A0A1V6T2K5"/>
<evidence type="ECO:0000313" key="2">
    <source>
        <dbReference type="EMBL" id="OQE20170.1"/>
    </source>
</evidence>
<feature type="region of interest" description="Disordered" evidence="1">
    <location>
        <begin position="299"/>
        <end position="326"/>
    </location>
</feature>